<dbReference type="Pfam" id="PF07727">
    <property type="entry name" value="RVT_2"/>
    <property type="match status" value="1"/>
</dbReference>
<dbReference type="Proteomes" id="UP001152484">
    <property type="component" value="Unassembled WGS sequence"/>
</dbReference>
<protein>
    <recommendedName>
        <fullName evidence="1">Reverse transcriptase Ty1/copia-type domain-containing protein</fullName>
    </recommendedName>
</protein>
<evidence type="ECO:0000313" key="2">
    <source>
        <dbReference type="EMBL" id="CAH9091963.1"/>
    </source>
</evidence>
<evidence type="ECO:0000259" key="1">
    <source>
        <dbReference type="Pfam" id="PF07727"/>
    </source>
</evidence>
<sequence>MQPPPGYLLPGDTRVCKLQKSLYGLKHASRQWYYKLSECLQDVYTKALGNPLFKDFTVKMNLLDIHAHLEGGYQGGQINEDQELKD</sequence>
<feature type="domain" description="Reverse transcriptase Ty1/copia-type" evidence="1">
    <location>
        <begin position="1"/>
        <end position="43"/>
    </location>
</feature>
<gene>
    <name evidence="2" type="ORF">CEURO_LOCUS11781</name>
</gene>
<dbReference type="OrthoDB" id="1747567at2759"/>
<accession>A0A9P0Z732</accession>
<dbReference type="AlphaFoldDB" id="A0A9P0Z732"/>
<reference evidence="2" key="1">
    <citation type="submission" date="2022-07" db="EMBL/GenBank/DDBJ databases">
        <authorList>
            <person name="Macas J."/>
            <person name="Novak P."/>
            <person name="Neumann P."/>
        </authorList>
    </citation>
    <scope>NUCLEOTIDE SEQUENCE</scope>
</reference>
<organism evidence="2 3">
    <name type="scientific">Cuscuta europaea</name>
    <name type="common">European dodder</name>
    <dbReference type="NCBI Taxonomy" id="41803"/>
    <lineage>
        <taxon>Eukaryota</taxon>
        <taxon>Viridiplantae</taxon>
        <taxon>Streptophyta</taxon>
        <taxon>Embryophyta</taxon>
        <taxon>Tracheophyta</taxon>
        <taxon>Spermatophyta</taxon>
        <taxon>Magnoliopsida</taxon>
        <taxon>eudicotyledons</taxon>
        <taxon>Gunneridae</taxon>
        <taxon>Pentapetalae</taxon>
        <taxon>asterids</taxon>
        <taxon>lamiids</taxon>
        <taxon>Solanales</taxon>
        <taxon>Convolvulaceae</taxon>
        <taxon>Cuscuteae</taxon>
        <taxon>Cuscuta</taxon>
        <taxon>Cuscuta subgen. Cuscuta</taxon>
    </lineage>
</organism>
<name>A0A9P0Z732_CUSEU</name>
<dbReference type="EMBL" id="CAMAPE010000027">
    <property type="protein sequence ID" value="CAH9091963.1"/>
    <property type="molecule type" value="Genomic_DNA"/>
</dbReference>
<evidence type="ECO:0000313" key="3">
    <source>
        <dbReference type="Proteomes" id="UP001152484"/>
    </source>
</evidence>
<dbReference type="InterPro" id="IPR013103">
    <property type="entry name" value="RVT_2"/>
</dbReference>
<comment type="caution">
    <text evidence="2">The sequence shown here is derived from an EMBL/GenBank/DDBJ whole genome shotgun (WGS) entry which is preliminary data.</text>
</comment>
<proteinExistence type="predicted"/>
<keyword evidence="3" id="KW-1185">Reference proteome</keyword>